<dbReference type="AlphaFoldDB" id="A0A7E4W327"/>
<dbReference type="InterPro" id="IPR001753">
    <property type="entry name" value="Enoyl-CoA_hydra/iso"/>
</dbReference>
<evidence type="ECO:0000313" key="6">
    <source>
        <dbReference type="WBParaSite" id="Pan_g5867.t1"/>
    </source>
</evidence>
<name>A0A7E4W327_PANRE</name>
<dbReference type="Gene3D" id="3.90.226.10">
    <property type="entry name" value="2-enoyl-CoA Hydratase, Chain A, domain 1"/>
    <property type="match status" value="1"/>
</dbReference>
<evidence type="ECO:0000256" key="3">
    <source>
        <dbReference type="ARBA" id="ARBA00023239"/>
    </source>
</evidence>
<comment type="similarity">
    <text evidence="1 4">Belongs to the enoyl-CoA hydratase/isomerase family.</text>
</comment>
<dbReference type="Pfam" id="PF00378">
    <property type="entry name" value="ECH_1"/>
    <property type="match status" value="1"/>
</dbReference>
<organism evidence="5 6">
    <name type="scientific">Panagrellus redivivus</name>
    <name type="common">Microworm</name>
    <dbReference type="NCBI Taxonomy" id="6233"/>
    <lineage>
        <taxon>Eukaryota</taxon>
        <taxon>Metazoa</taxon>
        <taxon>Ecdysozoa</taxon>
        <taxon>Nematoda</taxon>
        <taxon>Chromadorea</taxon>
        <taxon>Rhabditida</taxon>
        <taxon>Tylenchina</taxon>
        <taxon>Panagrolaimomorpha</taxon>
        <taxon>Panagrolaimoidea</taxon>
        <taxon>Panagrolaimidae</taxon>
        <taxon>Panagrellus</taxon>
    </lineage>
</organism>
<keyword evidence="3" id="KW-0456">Lyase</keyword>
<dbReference type="SUPFAM" id="SSF52096">
    <property type="entry name" value="ClpP/crotonase"/>
    <property type="match status" value="1"/>
</dbReference>
<reference evidence="6" key="2">
    <citation type="submission" date="2020-10" db="UniProtKB">
        <authorList>
            <consortium name="WormBaseParasite"/>
        </authorList>
    </citation>
    <scope>IDENTIFICATION</scope>
</reference>
<dbReference type="Gene3D" id="1.10.12.10">
    <property type="entry name" value="Lyase 2-enoyl-coa Hydratase, Chain A, domain 2"/>
    <property type="match status" value="1"/>
</dbReference>
<dbReference type="InterPro" id="IPR029045">
    <property type="entry name" value="ClpP/crotonase-like_dom_sf"/>
</dbReference>
<evidence type="ECO:0000256" key="1">
    <source>
        <dbReference type="ARBA" id="ARBA00005254"/>
    </source>
</evidence>
<keyword evidence="5" id="KW-1185">Reference proteome</keyword>
<dbReference type="GO" id="GO:0006635">
    <property type="term" value="P:fatty acid beta-oxidation"/>
    <property type="evidence" value="ECO:0007669"/>
    <property type="project" value="TreeGrafter"/>
</dbReference>
<dbReference type="InterPro" id="IPR018376">
    <property type="entry name" value="Enoyl-CoA_hyd/isom_CS"/>
</dbReference>
<dbReference type="PANTHER" id="PTHR11941">
    <property type="entry name" value="ENOYL-COA HYDRATASE-RELATED"/>
    <property type="match status" value="1"/>
</dbReference>
<proteinExistence type="inferred from homology"/>
<dbReference type="Proteomes" id="UP000492821">
    <property type="component" value="Unassembled WGS sequence"/>
</dbReference>
<evidence type="ECO:0000256" key="2">
    <source>
        <dbReference type="ARBA" id="ARBA00012076"/>
    </source>
</evidence>
<reference evidence="5" key="1">
    <citation type="journal article" date="2013" name="Genetics">
        <title>The draft genome and transcriptome of Panagrellus redivivus are shaped by the harsh demands of a free-living lifestyle.</title>
        <authorList>
            <person name="Srinivasan J."/>
            <person name="Dillman A.R."/>
            <person name="Macchietto M.G."/>
            <person name="Heikkinen L."/>
            <person name="Lakso M."/>
            <person name="Fracchia K.M."/>
            <person name="Antoshechkin I."/>
            <person name="Mortazavi A."/>
            <person name="Wong G."/>
            <person name="Sternberg P.W."/>
        </authorList>
    </citation>
    <scope>NUCLEOTIDE SEQUENCE [LARGE SCALE GENOMIC DNA]</scope>
    <source>
        <strain evidence="5">MT8872</strain>
    </source>
</reference>
<dbReference type="GO" id="GO:0004300">
    <property type="term" value="F:enoyl-CoA hydratase activity"/>
    <property type="evidence" value="ECO:0007669"/>
    <property type="project" value="UniProtKB-EC"/>
</dbReference>
<dbReference type="FunFam" id="3.90.226.10:FF:000009">
    <property type="entry name" value="Carnitinyl-CoA dehydratase"/>
    <property type="match status" value="1"/>
</dbReference>
<dbReference type="WBParaSite" id="Pan_g5867.t1">
    <property type="protein sequence ID" value="Pan_g5867.t1"/>
    <property type="gene ID" value="Pan_g5867"/>
</dbReference>
<sequence>MALPLFRRNHNTWVSVLRTSGLSSASAHRFIKSERVGPKQDVGLITLNSRRTFNALSTELMAEVGSELRAYDKDPAIGAVVVASSSPKVFSAGASIHQFLQNDFLSVYEDDFFKDWISFNNMRKPIIAAVNGYAFGGGCELALTCDIIYAGKNALFSQPEVLIGTVPGAGGTQRLPRVAGKSLSMEMCLTGDRITADEALRRGMISKVFPSEDLTNEAVKLGAKIAGKPPLLVRMIKESVSRSFENFLESGTKYERFTMHSTFALEDRKNAISALPEESNGFKDE</sequence>
<accession>A0A7E4W327</accession>
<dbReference type="InterPro" id="IPR014748">
    <property type="entry name" value="Enoyl-CoA_hydra_C"/>
</dbReference>
<dbReference type="EC" id="4.2.1.17" evidence="2"/>
<evidence type="ECO:0000313" key="5">
    <source>
        <dbReference type="Proteomes" id="UP000492821"/>
    </source>
</evidence>
<dbReference type="CDD" id="cd06558">
    <property type="entry name" value="crotonase-like"/>
    <property type="match status" value="1"/>
</dbReference>
<dbReference type="PANTHER" id="PTHR11941:SF54">
    <property type="entry name" value="ENOYL-COA HYDRATASE, MITOCHONDRIAL"/>
    <property type="match status" value="1"/>
</dbReference>
<dbReference type="GO" id="GO:0005739">
    <property type="term" value="C:mitochondrion"/>
    <property type="evidence" value="ECO:0007669"/>
    <property type="project" value="TreeGrafter"/>
</dbReference>
<protein>
    <recommendedName>
        <fullName evidence="2">enoyl-CoA hydratase</fullName>
        <ecNumber evidence="2">4.2.1.17</ecNumber>
    </recommendedName>
</protein>
<dbReference type="PROSITE" id="PS00166">
    <property type="entry name" value="ENOYL_COA_HYDRATASE"/>
    <property type="match status" value="1"/>
</dbReference>
<evidence type="ECO:0000256" key="4">
    <source>
        <dbReference type="RuleBase" id="RU003707"/>
    </source>
</evidence>